<keyword evidence="1" id="KW-0812">Transmembrane</keyword>
<dbReference type="EMBL" id="DYVR01000139">
    <property type="protein sequence ID" value="HJF85032.1"/>
    <property type="molecule type" value="Genomic_DNA"/>
</dbReference>
<dbReference type="Proteomes" id="UP000780768">
    <property type="component" value="Unassembled WGS sequence"/>
</dbReference>
<dbReference type="RefSeq" id="WP_303691246.1">
    <property type="nucleotide sequence ID" value="NZ_CAKMHU010000004.1"/>
</dbReference>
<evidence type="ECO:0000313" key="3">
    <source>
        <dbReference type="Proteomes" id="UP000780768"/>
    </source>
</evidence>
<reference evidence="2" key="1">
    <citation type="journal article" date="2021" name="PeerJ">
        <title>Extensive microbial diversity within the chicken gut microbiome revealed by metagenomics and culture.</title>
        <authorList>
            <person name="Gilroy R."/>
            <person name="Ravi A."/>
            <person name="Getino M."/>
            <person name="Pursley I."/>
            <person name="Horton D.L."/>
            <person name="Alikhan N.F."/>
            <person name="Baker D."/>
            <person name="Gharbi K."/>
            <person name="Hall N."/>
            <person name="Watson M."/>
            <person name="Adriaenssens E.M."/>
            <person name="Foster-Nyarko E."/>
            <person name="Jarju S."/>
            <person name="Secka A."/>
            <person name="Antonio M."/>
            <person name="Oren A."/>
            <person name="Chaudhuri R.R."/>
            <person name="La Ragione R."/>
            <person name="Hildebrand F."/>
            <person name="Pallen M.J."/>
        </authorList>
    </citation>
    <scope>NUCLEOTIDE SEQUENCE</scope>
    <source>
        <strain evidence="2">7318</strain>
    </source>
</reference>
<name>A0A921L7Y5_9FIRM</name>
<reference evidence="2" key="2">
    <citation type="submission" date="2021-09" db="EMBL/GenBank/DDBJ databases">
        <authorList>
            <person name="Gilroy R."/>
        </authorList>
    </citation>
    <scope>NUCLEOTIDE SEQUENCE</scope>
    <source>
        <strain evidence="2">7318</strain>
    </source>
</reference>
<protein>
    <submittedName>
        <fullName evidence="2">Uncharacterized protein</fullName>
    </submittedName>
</protein>
<accession>A0A921L7Y5</accession>
<sequence length="148" mass="17071">MIHDEKGMLGISGLIVLCVLSMLIFYLHDLYRQEEMTTAVLQKSAAARNLTVSEASKLIALYEQDETLWLNDSNVAEDKYELADGIMVDMRQEKTNQFGNAVINAYLVHYQGDMYILIVESTIENITNQVCIYLTRKDDEIIVERWER</sequence>
<evidence type="ECO:0000313" key="2">
    <source>
        <dbReference type="EMBL" id="HJF85032.1"/>
    </source>
</evidence>
<keyword evidence="1" id="KW-0472">Membrane</keyword>
<proteinExistence type="predicted"/>
<comment type="caution">
    <text evidence="2">The sequence shown here is derived from an EMBL/GenBank/DDBJ whole genome shotgun (WGS) entry which is preliminary data.</text>
</comment>
<keyword evidence="1" id="KW-1133">Transmembrane helix</keyword>
<evidence type="ECO:0000256" key="1">
    <source>
        <dbReference type="SAM" id="Phobius"/>
    </source>
</evidence>
<dbReference type="AlphaFoldDB" id="A0A921L7Y5"/>
<feature type="transmembrane region" description="Helical" evidence="1">
    <location>
        <begin position="7"/>
        <end position="27"/>
    </location>
</feature>
<gene>
    <name evidence="2" type="ORF">K8V65_05165</name>
</gene>
<organism evidence="2 3">
    <name type="scientific">Megamonas hypermegale</name>
    <dbReference type="NCBI Taxonomy" id="158847"/>
    <lineage>
        <taxon>Bacteria</taxon>
        <taxon>Bacillati</taxon>
        <taxon>Bacillota</taxon>
        <taxon>Negativicutes</taxon>
        <taxon>Selenomonadales</taxon>
        <taxon>Selenomonadaceae</taxon>
        <taxon>Megamonas</taxon>
    </lineage>
</organism>